<dbReference type="EMBL" id="CAJNDS010000278">
    <property type="protein sequence ID" value="CAE7037571.1"/>
    <property type="molecule type" value="Genomic_DNA"/>
</dbReference>
<evidence type="ECO:0000256" key="1">
    <source>
        <dbReference type="SAM" id="MobiDB-lite"/>
    </source>
</evidence>
<name>A0A812IG85_9DINO</name>
<sequence>MFTAFLAIEDVSYGSRVASRAQTKGLQRGFHPELTPVVACCRFCAMFGVGQNLFYQGQCNPSANWGMQGNWFFPLHSNVYDGQHVQGGAETATVPMQMSSPSMQPLHHTGFQPAHMTPMPNPPGVPDASQASTTVPLQMSNPSFQPMHHTGCQPTQPPMPSHSGFPDASQTPSQPHASRVQQAVDMLLLLSEAERTEVLKAMPCATEKAGDFDSTVRCLINSVVSLDHLDENDLRVVADSLIDSLGRVCQGVDLHPFITQSMHHGIEEGRADPTKIADAVLLHNTLNALLWKAPSHLNPDDIQRMDRGSPDKIAKCLAINKLMIQRIVELQPTESRKFWIREGAKPIATSSNERDFFFGVVPKLNLQVAKPVVQECVAWIATNVPQQYKKGQHEAPEKRKAPTVSEHASSEPASKLPKRVDFDFGAYTLDKFEHDASALPRSLPGTTLLSVKEASKEQPIDSSSPLHAVAVKFDTALEKLGVEGQIRESVYGTFKLATQNIGLKCDKRQVHELRRWVARALAMKHDADE</sequence>
<dbReference type="AlphaFoldDB" id="A0A812IG85"/>
<protein>
    <submittedName>
        <fullName evidence="2">Uncharacterized protein</fullName>
    </submittedName>
</protein>
<organism evidence="2 4">
    <name type="scientific">Symbiodinium natans</name>
    <dbReference type="NCBI Taxonomy" id="878477"/>
    <lineage>
        <taxon>Eukaryota</taxon>
        <taxon>Sar</taxon>
        <taxon>Alveolata</taxon>
        <taxon>Dinophyceae</taxon>
        <taxon>Suessiales</taxon>
        <taxon>Symbiodiniaceae</taxon>
        <taxon>Symbiodinium</taxon>
    </lineage>
</organism>
<dbReference type="Proteomes" id="UP000604046">
    <property type="component" value="Unassembled WGS sequence"/>
</dbReference>
<feature type="compositionally biased region" description="Polar residues" evidence="1">
    <location>
        <begin position="168"/>
        <end position="178"/>
    </location>
</feature>
<proteinExistence type="predicted"/>
<reference evidence="2" key="1">
    <citation type="submission" date="2021-02" db="EMBL/GenBank/DDBJ databases">
        <authorList>
            <person name="Dougan E. K."/>
            <person name="Rhodes N."/>
            <person name="Thang M."/>
            <person name="Chan C."/>
        </authorList>
    </citation>
    <scope>NUCLEOTIDE SEQUENCE</scope>
</reference>
<feature type="compositionally biased region" description="Basic and acidic residues" evidence="1">
    <location>
        <begin position="391"/>
        <end position="400"/>
    </location>
</feature>
<evidence type="ECO:0000313" key="4">
    <source>
        <dbReference type="Proteomes" id="UP000604046"/>
    </source>
</evidence>
<evidence type="ECO:0000313" key="2">
    <source>
        <dbReference type="EMBL" id="CAE7037571.1"/>
    </source>
</evidence>
<accession>A0A812IG85</accession>
<feature type="region of interest" description="Disordered" evidence="1">
    <location>
        <begin position="388"/>
        <end position="414"/>
    </location>
</feature>
<feature type="region of interest" description="Disordered" evidence="1">
    <location>
        <begin position="148"/>
        <end position="178"/>
    </location>
</feature>
<keyword evidence="4" id="KW-1185">Reference proteome</keyword>
<dbReference type="EMBL" id="CAJNDS010002470">
    <property type="protein sequence ID" value="CAE7489424.1"/>
    <property type="molecule type" value="Genomic_DNA"/>
</dbReference>
<comment type="caution">
    <text evidence="2">The sequence shown here is derived from an EMBL/GenBank/DDBJ whole genome shotgun (WGS) entry which is preliminary data.</text>
</comment>
<evidence type="ECO:0000313" key="3">
    <source>
        <dbReference type="EMBL" id="CAE7489424.1"/>
    </source>
</evidence>
<gene>
    <name evidence="3" type="ORF">SNAT2548_LOCUS27444</name>
    <name evidence="2" type="ORF">SNAT2548_LOCUS4504</name>
</gene>